<dbReference type="InterPro" id="IPR013196">
    <property type="entry name" value="HTH_11"/>
</dbReference>
<keyword evidence="3" id="KW-0804">Transcription</keyword>
<evidence type="ECO:0000256" key="2">
    <source>
        <dbReference type="ARBA" id="ARBA00023125"/>
    </source>
</evidence>
<dbReference type="PROSITE" id="PS51000">
    <property type="entry name" value="HTH_DEOR_2"/>
    <property type="match status" value="1"/>
</dbReference>
<protein>
    <submittedName>
        <fullName evidence="6">YafY family protein</fullName>
    </submittedName>
</protein>
<dbReference type="InterPro" id="IPR036388">
    <property type="entry name" value="WH-like_DNA-bd_sf"/>
</dbReference>
<evidence type="ECO:0000313" key="6">
    <source>
        <dbReference type="EMBL" id="MDX3130427.1"/>
    </source>
</evidence>
<dbReference type="SUPFAM" id="SSF46785">
    <property type="entry name" value="Winged helix' DNA-binding domain"/>
    <property type="match status" value="1"/>
</dbReference>
<dbReference type="InterPro" id="IPR057727">
    <property type="entry name" value="WCX_dom"/>
</dbReference>
<evidence type="ECO:0000256" key="3">
    <source>
        <dbReference type="ARBA" id="ARBA00023163"/>
    </source>
</evidence>
<gene>
    <name evidence="6" type="ORF">PV367_11620</name>
</gene>
<sequence length="355" mass="39068">MLDTSARLLRLLSLLQTPRAWPGSELAERLEVSGRTVRNDIDRLRELGYPVDATRGSAGGYRLGAGAAMPPLLLDDEEAVAATIALRTAAQGAVPGTEETSLRALAKLEQVLPSRLRRRVRALQTFTVAVPADRPAPTVSADVLTTLVSACRDRERLRFDYLDHAGTPSRRLVEPYRAVNWGRRWYLVAWDVDREDWRTFRIDRIQPRTPTGPRFIPREPPGGDLTAYVSLRVSSAAWRHHARVTVHAPATAVIEQINPAVGTVQALDADTCVLTTGADTVQTLAAYLGMLDFDFDVTEPAELVDHIRRLADRYARSTPPGHRGEATLRAPQERASTSSTTGEPDDPTRSGAECR</sequence>
<dbReference type="Pfam" id="PF08279">
    <property type="entry name" value="HTH_11"/>
    <property type="match status" value="1"/>
</dbReference>
<accession>A0AAJ2PNS0</accession>
<dbReference type="InterPro" id="IPR026881">
    <property type="entry name" value="WYL_dom"/>
</dbReference>
<dbReference type="Proteomes" id="UP001273589">
    <property type="component" value="Unassembled WGS sequence"/>
</dbReference>
<dbReference type="InterPro" id="IPR036390">
    <property type="entry name" value="WH_DNA-bd_sf"/>
</dbReference>
<dbReference type="GO" id="GO:0003677">
    <property type="term" value="F:DNA binding"/>
    <property type="evidence" value="ECO:0007669"/>
    <property type="project" value="UniProtKB-KW"/>
</dbReference>
<feature type="region of interest" description="Disordered" evidence="4">
    <location>
        <begin position="315"/>
        <end position="355"/>
    </location>
</feature>
<evidence type="ECO:0000256" key="1">
    <source>
        <dbReference type="ARBA" id="ARBA00023015"/>
    </source>
</evidence>
<keyword evidence="2" id="KW-0238">DNA-binding</keyword>
<proteinExistence type="predicted"/>
<dbReference type="InterPro" id="IPR018356">
    <property type="entry name" value="Tscrpt_reg_HTH_DeoR_CS"/>
</dbReference>
<dbReference type="InterPro" id="IPR051534">
    <property type="entry name" value="CBASS_pafABC_assoc_protein"/>
</dbReference>
<name>A0AAJ2PNS0_9ACTN</name>
<dbReference type="Gene3D" id="1.10.10.10">
    <property type="entry name" value="Winged helix-like DNA-binding domain superfamily/Winged helix DNA-binding domain"/>
    <property type="match status" value="1"/>
</dbReference>
<dbReference type="PANTHER" id="PTHR34580">
    <property type="match status" value="1"/>
</dbReference>
<dbReference type="GO" id="GO:0003700">
    <property type="term" value="F:DNA-binding transcription factor activity"/>
    <property type="evidence" value="ECO:0007669"/>
    <property type="project" value="InterPro"/>
</dbReference>
<dbReference type="AlphaFoldDB" id="A0AAJ2PNS0"/>
<dbReference type="PROSITE" id="PS00894">
    <property type="entry name" value="HTH_DEOR_1"/>
    <property type="match status" value="1"/>
</dbReference>
<evidence type="ECO:0000313" key="7">
    <source>
        <dbReference type="Proteomes" id="UP001273589"/>
    </source>
</evidence>
<dbReference type="PROSITE" id="PS52050">
    <property type="entry name" value="WYL"/>
    <property type="match status" value="1"/>
</dbReference>
<reference evidence="6" key="1">
    <citation type="journal article" date="2023" name="Microb. Genom.">
        <title>Mesoterricola silvestris gen. nov., sp. nov., Mesoterricola sediminis sp. nov., Geothrix oryzae sp. nov., Geothrix edaphica sp. nov., Geothrix rubra sp. nov., and Geothrix limicola sp. nov., six novel members of Acidobacteriota isolated from soils.</title>
        <authorList>
            <person name="Weisberg A.J."/>
            <person name="Pearce E."/>
            <person name="Kramer C.G."/>
            <person name="Chang J.H."/>
            <person name="Clarke C.R."/>
        </authorList>
    </citation>
    <scope>NUCLEOTIDE SEQUENCE</scope>
    <source>
        <strain evidence="6">ND06-05F</strain>
    </source>
</reference>
<organism evidence="6 7">
    <name type="scientific">Streptomyces europaeiscabiei</name>
    <dbReference type="NCBI Taxonomy" id="146819"/>
    <lineage>
        <taxon>Bacteria</taxon>
        <taxon>Bacillati</taxon>
        <taxon>Actinomycetota</taxon>
        <taxon>Actinomycetes</taxon>
        <taxon>Kitasatosporales</taxon>
        <taxon>Streptomycetaceae</taxon>
        <taxon>Streptomyces</taxon>
    </lineage>
</organism>
<evidence type="ECO:0000259" key="5">
    <source>
        <dbReference type="PROSITE" id="PS51000"/>
    </source>
</evidence>
<evidence type="ECO:0000256" key="4">
    <source>
        <dbReference type="SAM" id="MobiDB-lite"/>
    </source>
</evidence>
<dbReference type="PANTHER" id="PTHR34580:SF3">
    <property type="entry name" value="PROTEIN PAFB"/>
    <property type="match status" value="1"/>
</dbReference>
<dbReference type="RefSeq" id="WP_079024190.1">
    <property type="nucleotide sequence ID" value="NZ_JARAWN010000051.1"/>
</dbReference>
<keyword evidence="1" id="KW-0805">Transcription regulation</keyword>
<dbReference type="EMBL" id="JARAWN010000051">
    <property type="protein sequence ID" value="MDX3130427.1"/>
    <property type="molecule type" value="Genomic_DNA"/>
</dbReference>
<dbReference type="Pfam" id="PF25583">
    <property type="entry name" value="WCX"/>
    <property type="match status" value="1"/>
</dbReference>
<feature type="domain" description="HTH deoR-type" evidence="5">
    <location>
        <begin position="4"/>
        <end position="59"/>
    </location>
</feature>
<feature type="compositionally biased region" description="Basic and acidic residues" evidence="4">
    <location>
        <begin position="346"/>
        <end position="355"/>
    </location>
</feature>
<dbReference type="Pfam" id="PF13280">
    <property type="entry name" value="WYL"/>
    <property type="match status" value="1"/>
</dbReference>
<dbReference type="InterPro" id="IPR001034">
    <property type="entry name" value="DeoR_HTH"/>
</dbReference>
<comment type="caution">
    <text evidence="6">The sequence shown here is derived from an EMBL/GenBank/DDBJ whole genome shotgun (WGS) entry which is preliminary data.</text>
</comment>